<evidence type="ECO:0000313" key="1">
    <source>
        <dbReference type="Proteomes" id="UP001652660"/>
    </source>
</evidence>
<dbReference type="SUPFAM" id="SSF50630">
    <property type="entry name" value="Acid proteases"/>
    <property type="match status" value="1"/>
</dbReference>
<name>A0ABM4VUN5_COFAR</name>
<proteinExistence type="predicted"/>
<dbReference type="SUPFAM" id="SSF56672">
    <property type="entry name" value="DNA/RNA polymerases"/>
    <property type="match status" value="1"/>
</dbReference>
<dbReference type="PANTHER" id="PTHR15503:SF45">
    <property type="entry name" value="RNA-DIRECTED DNA POLYMERASE HOMOLOG"/>
    <property type="match status" value="1"/>
</dbReference>
<dbReference type="Gene3D" id="2.40.70.10">
    <property type="entry name" value="Acid Proteases"/>
    <property type="match status" value="1"/>
</dbReference>
<dbReference type="Pfam" id="PF08284">
    <property type="entry name" value="RVP_2"/>
    <property type="match status" value="1"/>
</dbReference>
<dbReference type="InterPro" id="IPR021109">
    <property type="entry name" value="Peptidase_aspartic_dom_sf"/>
</dbReference>
<dbReference type="Proteomes" id="UP001652660">
    <property type="component" value="Chromosome 10e"/>
</dbReference>
<dbReference type="InterPro" id="IPR032567">
    <property type="entry name" value="RTL1-rel"/>
</dbReference>
<dbReference type="RefSeq" id="XP_071923239.1">
    <property type="nucleotide sequence ID" value="XM_072067138.1"/>
</dbReference>
<protein>
    <submittedName>
        <fullName evidence="2">Uncharacterized protein</fullName>
    </submittedName>
</protein>
<dbReference type="PANTHER" id="PTHR15503">
    <property type="entry name" value="LDOC1 RELATED"/>
    <property type="match status" value="1"/>
</dbReference>
<gene>
    <name evidence="2" type="primary">LOC140015225</name>
</gene>
<dbReference type="GeneID" id="140015225"/>
<dbReference type="CDD" id="cd00303">
    <property type="entry name" value="retropepsin_like"/>
    <property type="match status" value="1"/>
</dbReference>
<reference evidence="2" key="1">
    <citation type="submission" date="2025-08" db="UniProtKB">
        <authorList>
            <consortium name="RefSeq"/>
        </authorList>
    </citation>
    <scope>IDENTIFICATION</scope>
    <source>
        <tissue evidence="2">Leaves</tissue>
    </source>
</reference>
<organism evidence="1 2">
    <name type="scientific">Coffea arabica</name>
    <name type="common">Arabian coffee</name>
    <dbReference type="NCBI Taxonomy" id="13443"/>
    <lineage>
        <taxon>Eukaryota</taxon>
        <taxon>Viridiplantae</taxon>
        <taxon>Streptophyta</taxon>
        <taxon>Embryophyta</taxon>
        <taxon>Tracheophyta</taxon>
        <taxon>Spermatophyta</taxon>
        <taxon>Magnoliopsida</taxon>
        <taxon>eudicotyledons</taxon>
        <taxon>Gunneridae</taxon>
        <taxon>Pentapetalae</taxon>
        <taxon>asterids</taxon>
        <taxon>lamiids</taxon>
        <taxon>Gentianales</taxon>
        <taxon>Rubiaceae</taxon>
        <taxon>Ixoroideae</taxon>
        <taxon>Gardenieae complex</taxon>
        <taxon>Bertiereae - Coffeeae clade</taxon>
        <taxon>Coffeeae</taxon>
        <taxon>Coffea</taxon>
    </lineage>
</organism>
<accession>A0ABM4VUN5</accession>
<sequence length="233" mass="26723">MEGTIPVFHCLARVLIDVGATYSFVDPNFLKDVDVKCDFLHFDLEVKTPTRNQCLIANKIYRNCEIWIGERKLSTNLRCLSIKGYDVIFGMDWLARYHVQLDCNIKLVELYIPGKTTLKLDVRDRLASSALISGIRVRKLLSSGVKGYLTFLIDTPGDKVKLENVPVVKEFSDVFPEKLEMLPPEKETVFKIDLAPRTAPISKTPYRMALAELKELKLQLQDLLEREFIRESD</sequence>
<dbReference type="Gene3D" id="3.10.10.10">
    <property type="entry name" value="HIV Type 1 Reverse Transcriptase, subunit A, domain 1"/>
    <property type="match status" value="1"/>
</dbReference>
<evidence type="ECO:0000313" key="2">
    <source>
        <dbReference type="RefSeq" id="XP_071923239.1"/>
    </source>
</evidence>
<keyword evidence="1" id="KW-1185">Reference proteome</keyword>
<dbReference type="InterPro" id="IPR043502">
    <property type="entry name" value="DNA/RNA_pol_sf"/>
</dbReference>